<protein>
    <submittedName>
        <fullName evidence="1">Uncharacterized protein</fullName>
    </submittedName>
</protein>
<dbReference type="Proteomes" id="UP001323798">
    <property type="component" value="Chromosome"/>
</dbReference>
<reference evidence="1 2" key="1">
    <citation type="submission" date="2023-11" db="EMBL/GenBank/DDBJ databases">
        <title>Genome sequence of Microbacterium rhizosphaerae KACC 19337.</title>
        <authorList>
            <person name="Choi H."/>
            <person name="Kim S."/>
            <person name="Kim Y."/>
            <person name="Kwon S.-W."/>
            <person name="Heo J."/>
        </authorList>
    </citation>
    <scope>NUCLEOTIDE SEQUENCE [LARGE SCALE GENOMIC DNA]</scope>
    <source>
        <strain evidence="1 2">KACC 19337</strain>
    </source>
</reference>
<dbReference type="RefSeq" id="WP_320940959.1">
    <property type="nucleotide sequence ID" value="NZ_BAABEU010000010.1"/>
</dbReference>
<gene>
    <name evidence="1" type="ORF">SM116_10630</name>
</gene>
<name>A0ABZ0SH78_9MICO</name>
<evidence type="ECO:0000313" key="2">
    <source>
        <dbReference type="Proteomes" id="UP001323798"/>
    </source>
</evidence>
<evidence type="ECO:0000313" key="1">
    <source>
        <dbReference type="EMBL" id="WPR88238.1"/>
    </source>
</evidence>
<organism evidence="1 2">
    <name type="scientific">Microbacterium rhizosphaerae</name>
    <dbReference type="NCBI Taxonomy" id="1678237"/>
    <lineage>
        <taxon>Bacteria</taxon>
        <taxon>Bacillati</taxon>
        <taxon>Actinomycetota</taxon>
        <taxon>Actinomycetes</taxon>
        <taxon>Micrococcales</taxon>
        <taxon>Microbacteriaceae</taxon>
        <taxon>Microbacterium</taxon>
    </lineage>
</organism>
<keyword evidence="2" id="KW-1185">Reference proteome</keyword>
<dbReference type="EMBL" id="CP139368">
    <property type="protein sequence ID" value="WPR88238.1"/>
    <property type="molecule type" value="Genomic_DNA"/>
</dbReference>
<accession>A0ABZ0SH78</accession>
<sequence>MHTALSTVRSTDQDATVYIVDPTTIDHHLPLGERLSLRLAVWLLVRGARLAHAERQIHARHHENARDREHREHYALRATVLGSHLD</sequence>
<proteinExistence type="predicted"/>